<evidence type="ECO:0000256" key="6">
    <source>
        <dbReference type="ARBA" id="ARBA00022695"/>
    </source>
</evidence>
<dbReference type="GO" id="GO:0046983">
    <property type="term" value="F:protein dimerization activity"/>
    <property type="evidence" value="ECO:0007669"/>
    <property type="project" value="InterPro"/>
</dbReference>
<evidence type="ECO:0000256" key="2">
    <source>
        <dbReference type="ARBA" id="ARBA00012418"/>
    </source>
</evidence>
<evidence type="ECO:0000256" key="9">
    <source>
        <dbReference type="ARBA" id="ARBA00033070"/>
    </source>
</evidence>
<organism evidence="13 14">
    <name type="scientific">Legionella impletisoli</name>
    <dbReference type="NCBI Taxonomy" id="343510"/>
    <lineage>
        <taxon>Bacteria</taxon>
        <taxon>Pseudomonadati</taxon>
        <taxon>Pseudomonadota</taxon>
        <taxon>Gammaproteobacteria</taxon>
        <taxon>Legionellales</taxon>
        <taxon>Legionellaceae</taxon>
        <taxon>Legionella</taxon>
    </lineage>
</organism>
<evidence type="ECO:0000256" key="10">
    <source>
        <dbReference type="ARBA" id="ARBA00048552"/>
    </source>
</evidence>
<dbReference type="NCBIfam" id="NF003513">
    <property type="entry name" value="PRK05182.1-2"/>
    <property type="match status" value="1"/>
</dbReference>
<evidence type="ECO:0000313" key="13">
    <source>
        <dbReference type="EMBL" id="GGI83405.1"/>
    </source>
</evidence>
<dbReference type="Pfam" id="PF01193">
    <property type="entry name" value="RNA_pol_L"/>
    <property type="match status" value="1"/>
</dbReference>
<dbReference type="InterPro" id="IPR011260">
    <property type="entry name" value="RNAP_asu_C"/>
</dbReference>
<dbReference type="Pfam" id="PF01000">
    <property type="entry name" value="RNA_pol_A_bac"/>
    <property type="match status" value="1"/>
</dbReference>
<dbReference type="EC" id="2.7.7.6" evidence="2 11"/>
<protein>
    <recommendedName>
        <fullName evidence="3 11">DNA-directed RNA polymerase subunit alpha</fullName>
        <shortName evidence="11">RNAP subunit alpha</shortName>
        <ecNumber evidence="2 11">2.7.7.6</ecNumber>
    </recommendedName>
    <alternativeName>
        <fullName evidence="9 11">RNA polymerase subunit alpha</fullName>
    </alternativeName>
    <alternativeName>
        <fullName evidence="8 11">Transcriptase subunit alpha</fullName>
    </alternativeName>
</protein>
<dbReference type="InterPro" id="IPR011262">
    <property type="entry name" value="DNA-dir_RNA_pol_insert"/>
</dbReference>
<dbReference type="SUPFAM" id="SSF56553">
    <property type="entry name" value="Insert subdomain of RNA polymerase alpha subunit"/>
    <property type="match status" value="1"/>
</dbReference>
<dbReference type="GO" id="GO:0003677">
    <property type="term" value="F:DNA binding"/>
    <property type="evidence" value="ECO:0007669"/>
    <property type="project" value="UniProtKB-UniRule"/>
</dbReference>
<feature type="domain" description="DNA-directed RNA polymerase RpoA/D/Rpb3-type" evidence="12">
    <location>
        <begin position="23"/>
        <end position="236"/>
    </location>
</feature>
<evidence type="ECO:0000256" key="3">
    <source>
        <dbReference type="ARBA" id="ARBA00015972"/>
    </source>
</evidence>
<keyword evidence="7 11" id="KW-0804">Transcription</keyword>
<dbReference type="InterPro" id="IPR011263">
    <property type="entry name" value="DNA-dir_RNA_pol_RpoA/D/Rpb3"/>
</dbReference>
<dbReference type="HAMAP" id="MF_00059">
    <property type="entry name" value="RNApol_bact_RpoA"/>
    <property type="match status" value="1"/>
</dbReference>
<comment type="subunit">
    <text evidence="11">Homodimer. The RNAP catalytic core consists of 2 alpha, 1 beta, 1 beta' and 1 omega subunit. When a sigma factor is associated with the core the holoenzyme is formed, which can initiate transcription.</text>
</comment>
<dbReference type="RefSeq" id="WP_131776076.1">
    <property type="nucleotide sequence ID" value="NZ_BMOB01000003.1"/>
</dbReference>
<evidence type="ECO:0000313" key="14">
    <source>
        <dbReference type="Proteomes" id="UP000630149"/>
    </source>
</evidence>
<keyword evidence="4 11" id="KW-0240">DNA-directed RNA polymerase</keyword>
<evidence type="ECO:0000256" key="8">
    <source>
        <dbReference type="ARBA" id="ARBA00032524"/>
    </source>
</evidence>
<comment type="catalytic activity">
    <reaction evidence="10 11">
        <text>RNA(n) + a ribonucleoside 5'-triphosphate = RNA(n+1) + diphosphate</text>
        <dbReference type="Rhea" id="RHEA:21248"/>
        <dbReference type="Rhea" id="RHEA-COMP:14527"/>
        <dbReference type="Rhea" id="RHEA-COMP:17342"/>
        <dbReference type="ChEBI" id="CHEBI:33019"/>
        <dbReference type="ChEBI" id="CHEBI:61557"/>
        <dbReference type="ChEBI" id="CHEBI:140395"/>
        <dbReference type="EC" id="2.7.7.6"/>
    </reaction>
</comment>
<dbReference type="CDD" id="cd06928">
    <property type="entry name" value="RNAP_alpha_NTD"/>
    <property type="match status" value="1"/>
</dbReference>
<evidence type="ECO:0000256" key="11">
    <source>
        <dbReference type="HAMAP-Rule" id="MF_00059"/>
    </source>
</evidence>
<name>A0A917NAR0_9GAMM</name>
<dbReference type="NCBIfam" id="TIGR02027">
    <property type="entry name" value="rpoA"/>
    <property type="match status" value="1"/>
</dbReference>
<dbReference type="EMBL" id="BMOB01000003">
    <property type="protein sequence ID" value="GGI83405.1"/>
    <property type="molecule type" value="Genomic_DNA"/>
</dbReference>
<dbReference type="GO" id="GO:0005737">
    <property type="term" value="C:cytoplasm"/>
    <property type="evidence" value="ECO:0007669"/>
    <property type="project" value="UniProtKB-ARBA"/>
</dbReference>
<comment type="caution">
    <text evidence="13">The sequence shown here is derived from an EMBL/GenBank/DDBJ whole genome shotgun (WGS) entry which is preliminary data.</text>
</comment>
<dbReference type="SUPFAM" id="SSF55257">
    <property type="entry name" value="RBP11-like subunits of RNA polymerase"/>
    <property type="match status" value="1"/>
</dbReference>
<keyword evidence="6 11" id="KW-0548">Nucleotidyltransferase</keyword>
<evidence type="ECO:0000259" key="12">
    <source>
        <dbReference type="SMART" id="SM00662"/>
    </source>
</evidence>
<dbReference type="NCBIfam" id="NF003519">
    <property type="entry name" value="PRK05182.2-5"/>
    <property type="match status" value="1"/>
</dbReference>
<feature type="region of interest" description="Alpha C-terminal domain (alpha-CTD)" evidence="11">
    <location>
        <begin position="251"/>
        <end position="330"/>
    </location>
</feature>
<feature type="region of interest" description="Alpha N-terminal domain (alpha-NTD)" evidence="11">
    <location>
        <begin position="1"/>
        <end position="239"/>
    </location>
</feature>
<dbReference type="Pfam" id="PF03118">
    <property type="entry name" value="RNA_pol_A_CTD"/>
    <property type="match status" value="1"/>
</dbReference>
<evidence type="ECO:0000256" key="1">
    <source>
        <dbReference type="ARBA" id="ARBA00007123"/>
    </source>
</evidence>
<sequence length="330" mass="36824">MYTDINEMLTPKVLKVQSETPNHSRIVLEPLERGFGHTLGNALRRILMSSMPGSAITEVSIDGVLHEYSTIEGVQEDVVNILLNLKEVAVKLSVGNEATLKLSKKGPCQVTAGDIELTHGAEILNPEFVIANLNENGSLQMTLKVEKGIGFRSTETFVRLLEDEMKEKSVGKLKIDSTFSPVKKVAYFVDNARVENRTDLDKLTIDLQTNGTIDPEEAIRISASILQRQLHSFVDMKFEESRHDQKESNEFDPILLRPVDDLELTVRSANCLKAENINYIGDLVQKTENELLKTPNLGKKSLTEIKDVLASRSLSLGMKLENWPPENLGE</sequence>
<dbReference type="Gene3D" id="1.10.150.20">
    <property type="entry name" value="5' to 3' exonuclease, C-terminal subdomain"/>
    <property type="match status" value="1"/>
</dbReference>
<dbReference type="Gene3D" id="2.170.120.12">
    <property type="entry name" value="DNA-directed RNA polymerase, insert domain"/>
    <property type="match status" value="1"/>
</dbReference>
<reference evidence="13" key="2">
    <citation type="submission" date="2020-09" db="EMBL/GenBank/DDBJ databases">
        <authorList>
            <person name="Sun Q."/>
            <person name="Ohkuma M."/>
        </authorList>
    </citation>
    <scope>NUCLEOTIDE SEQUENCE</scope>
    <source>
        <strain evidence="13">JCM 13919</strain>
    </source>
</reference>
<dbReference type="GO" id="GO:0006351">
    <property type="term" value="P:DNA-templated transcription"/>
    <property type="evidence" value="ECO:0007669"/>
    <property type="project" value="UniProtKB-UniRule"/>
</dbReference>
<dbReference type="OrthoDB" id="9805706at2"/>
<evidence type="ECO:0000256" key="4">
    <source>
        <dbReference type="ARBA" id="ARBA00022478"/>
    </source>
</evidence>
<gene>
    <name evidence="11 13" type="primary">rpoA</name>
    <name evidence="13" type="ORF">GCM10007966_09970</name>
</gene>
<dbReference type="SMART" id="SM00662">
    <property type="entry name" value="RPOLD"/>
    <property type="match status" value="1"/>
</dbReference>
<dbReference type="InterPro" id="IPR011773">
    <property type="entry name" value="DNA-dir_RpoA"/>
</dbReference>
<accession>A0A917NAR0</accession>
<dbReference type="Proteomes" id="UP000630149">
    <property type="component" value="Unassembled WGS sequence"/>
</dbReference>
<dbReference type="Gene3D" id="3.30.1360.10">
    <property type="entry name" value="RNA polymerase, RBP11-like subunit"/>
    <property type="match status" value="1"/>
</dbReference>
<comment type="domain">
    <text evidence="11">The N-terminal domain is essential for RNAP assembly and basal transcription, whereas the C-terminal domain is involved in interaction with transcriptional regulators and with upstream promoter elements.</text>
</comment>
<reference evidence="13" key="1">
    <citation type="journal article" date="2014" name="Int. J. Syst. Evol. Microbiol.">
        <title>Complete genome sequence of Corynebacterium casei LMG S-19264T (=DSM 44701T), isolated from a smear-ripened cheese.</title>
        <authorList>
            <consortium name="US DOE Joint Genome Institute (JGI-PGF)"/>
            <person name="Walter F."/>
            <person name="Albersmeier A."/>
            <person name="Kalinowski J."/>
            <person name="Ruckert C."/>
        </authorList>
    </citation>
    <scope>NUCLEOTIDE SEQUENCE</scope>
    <source>
        <strain evidence="13">JCM 13919</strain>
    </source>
</reference>
<dbReference type="GO" id="GO:0003899">
    <property type="term" value="F:DNA-directed RNA polymerase activity"/>
    <property type="evidence" value="ECO:0007669"/>
    <property type="project" value="UniProtKB-UniRule"/>
</dbReference>
<dbReference type="FunFam" id="1.10.150.20:FF:000001">
    <property type="entry name" value="DNA-directed RNA polymerase subunit alpha"/>
    <property type="match status" value="1"/>
</dbReference>
<dbReference type="InterPro" id="IPR036643">
    <property type="entry name" value="RNApol_insert_sf"/>
</dbReference>
<dbReference type="FunFam" id="2.170.120.12:FF:000001">
    <property type="entry name" value="DNA-directed RNA polymerase subunit alpha"/>
    <property type="match status" value="1"/>
</dbReference>
<dbReference type="InterPro" id="IPR036603">
    <property type="entry name" value="RBP11-like"/>
</dbReference>
<evidence type="ECO:0000256" key="7">
    <source>
        <dbReference type="ARBA" id="ARBA00023163"/>
    </source>
</evidence>
<keyword evidence="5 11" id="KW-0808">Transferase</keyword>
<dbReference type="SUPFAM" id="SSF47789">
    <property type="entry name" value="C-terminal domain of RNA polymerase alpha subunit"/>
    <property type="match status" value="1"/>
</dbReference>
<dbReference type="GO" id="GO:0000428">
    <property type="term" value="C:DNA-directed RNA polymerase complex"/>
    <property type="evidence" value="ECO:0007669"/>
    <property type="project" value="UniProtKB-KW"/>
</dbReference>
<evidence type="ECO:0000256" key="5">
    <source>
        <dbReference type="ARBA" id="ARBA00022679"/>
    </source>
</evidence>
<keyword evidence="14" id="KW-1185">Reference proteome</keyword>
<dbReference type="AlphaFoldDB" id="A0A917NAR0"/>
<proteinExistence type="inferred from homology"/>
<comment type="similarity">
    <text evidence="1 11">Belongs to the RNA polymerase alpha chain family.</text>
</comment>
<comment type="function">
    <text evidence="11">DNA-dependent RNA polymerase catalyzes the transcription of DNA into RNA using the four ribonucleoside triphosphates as substrates.</text>
</comment>